<name>A0A7W7C8H6_9PSEU</name>
<dbReference type="PANTHER" id="PTHR43464:SF83">
    <property type="entry name" value="MALONYL-[ACYL-CARRIER PROTEIN] O-METHYLTRANSFERASE"/>
    <property type="match status" value="1"/>
</dbReference>
<evidence type="ECO:0000259" key="1">
    <source>
        <dbReference type="Pfam" id="PF08241"/>
    </source>
</evidence>
<dbReference type="SUPFAM" id="SSF53335">
    <property type="entry name" value="S-adenosyl-L-methionine-dependent methyltransferases"/>
    <property type="match status" value="1"/>
</dbReference>
<dbReference type="AlphaFoldDB" id="A0A7W7C8H6"/>
<dbReference type="Proteomes" id="UP000533598">
    <property type="component" value="Unassembled WGS sequence"/>
</dbReference>
<dbReference type="PANTHER" id="PTHR43464">
    <property type="entry name" value="METHYLTRANSFERASE"/>
    <property type="match status" value="1"/>
</dbReference>
<reference evidence="2 3" key="1">
    <citation type="submission" date="2020-08" db="EMBL/GenBank/DDBJ databases">
        <title>Sequencing the genomes of 1000 actinobacteria strains.</title>
        <authorList>
            <person name="Klenk H.-P."/>
        </authorList>
    </citation>
    <scope>NUCLEOTIDE SEQUENCE [LARGE SCALE GENOMIC DNA]</scope>
    <source>
        <strain evidence="2 3">DSM 44230</strain>
    </source>
</reference>
<organism evidence="2 3">
    <name type="scientific">Crossiella cryophila</name>
    <dbReference type="NCBI Taxonomy" id="43355"/>
    <lineage>
        <taxon>Bacteria</taxon>
        <taxon>Bacillati</taxon>
        <taxon>Actinomycetota</taxon>
        <taxon>Actinomycetes</taxon>
        <taxon>Pseudonocardiales</taxon>
        <taxon>Pseudonocardiaceae</taxon>
        <taxon>Crossiella</taxon>
    </lineage>
</organism>
<dbReference type="GO" id="GO:0008757">
    <property type="term" value="F:S-adenosylmethionine-dependent methyltransferase activity"/>
    <property type="evidence" value="ECO:0007669"/>
    <property type="project" value="InterPro"/>
</dbReference>
<dbReference type="InterPro" id="IPR013783">
    <property type="entry name" value="Ig-like_fold"/>
</dbReference>
<dbReference type="InterPro" id="IPR013216">
    <property type="entry name" value="Methyltransf_11"/>
</dbReference>
<dbReference type="CDD" id="cd02440">
    <property type="entry name" value="AdoMet_MTases"/>
    <property type="match status" value="1"/>
</dbReference>
<dbReference type="EMBL" id="JACHMH010000001">
    <property type="protein sequence ID" value="MBB4675169.1"/>
    <property type="molecule type" value="Genomic_DNA"/>
</dbReference>
<keyword evidence="2" id="KW-0808">Transferase</keyword>
<keyword evidence="3" id="KW-1185">Reference proteome</keyword>
<dbReference type="GO" id="GO:0005975">
    <property type="term" value="P:carbohydrate metabolic process"/>
    <property type="evidence" value="ECO:0007669"/>
    <property type="project" value="UniProtKB-ARBA"/>
</dbReference>
<gene>
    <name evidence="2" type="ORF">HNR67_001287</name>
</gene>
<sequence>MNDVRGLQATWDNLGKQDPYWAVLSDPDRRHNRWDHDEFMATGHRHVQHVAGRLAELDLKFTGRVLDFGCGLGRLSNALAETGLDVVGVDIAPSMVEQARTMARFPERTEFVAYDGRALPFEDASFDGALSLIVLQHIPPLPKVASLLELVRVVRPGGLLVLQLPSHRKNPMPVPAGCRAAVEVVAAPASLTPGQQSAVRVQVTNLSEHHWHFSPFLQLGNHWLREGAVVIGDDGRAQLPLSGLAAGASATLVLEINAPVEPGRYELELDMVLEGVTWFQGVGSATTRIPVEITPHSVAAPVAEPVVVATEPSAEAEEAPVTEDAGGIEMFPLPPALFRSLLEHVGCRVLHLVEDELGGPEWGSYTAVVQRLY</sequence>
<comment type="caution">
    <text evidence="2">The sequence shown here is derived from an EMBL/GenBank/DDBJ whole genome shotgun (WGS) entry which is preliminary data.</text>
</comment>
<protein>
    <submittedName>
        <fullName evidence="2">SAM-dependent methyltransferase</fullName>
    </submittedName>
</protein>
<accession>A0A7W7C8H6</accession>
<dbReference type="Gene3D" id="3.40.50.150">
    <property type="entry name" value="Vaccinia Virus protein VP39"/>
    <property type="match status" value="1"/>
</dbReference>
<keyword evidence="2" id="KW-0489">Methyltransferase</keyword>
<feature type="domain" description="Methyltransferase type 11" evidence="1">
    <location>
        <begin position="66"/>
        <end position="162"/>
    </location>
</feature>
<dbReference type="Pfam" id="PF08241">
    <property type="entry name" value="Methyltransf_11"/>
    <property type="match status" value="1"/>
</dbReference>
<evidence type="ECO:0000313" key="2">
    <source>
        <dbReference type="EMBL" id="MBB4675169.1"/>
    </source>
</evidence>
<dbReference type="RefSeq" id="WP_185001186.1">
    <property type="nucleotide sequence ID" value="NZ_BAAAUI010000026.1"/>
</dbReference>
<dbReference type="InterPro" id="IPR029063">
    <property type="entry name" value="SAM-dependent_MTases_sf"/>
</dbReference>
<evidence type="ECO:0000313" key="3">
    <source>
        <dbReference type="Proteomes" id="UP000533598"/>
    </source>
</evidence>
<proteinExistence type="predicted"/>
<dbReference type="GO" id="GO:0032259">
    <property type="term" value="P:methylation"/>
    <property type="evidence" value="ECO:0007669"/>
    <property type="project" value="UniProtKB-KW"/>
</dbReference>
<dbReference type="Gene3D" id="2.60.40.10">
    <property type="entry name" value="Immunoglobulins"/>
    <property type="match status" value="1"/>
</dbReference>